<dbReference type="AlphaFoldDB" id="A0A4U8V1V3"/>
<name>A0A4U8V1V3_STECR</name>
<reference evidence="1 2" key="2">
    <citation type="journal article" date="2019" name="G3 (Bethesda)">
        <title>Hybrid Assembly of the Genome of the Entomopathogenic Nematode Steinernema carpocapsae Identifies the X-Chromosome.</title>
        <authorList>
            <person name="Serra L."/>
            <person name="Macchietto M."/>
            <person name="Macias-Munoz A."/>
            <person name="McGill C.J."/>
            <person name="Rodriguez I.M."/>
            <person name="Rodriguez B."/>
            <person name="Murad R."/>
            <person name="Mortazavi A."/>
        </authorList>
    </citation>
    <scope>NUCLEOTIDE SEQUENCE [LARGE SCALE GENOMIC DNA]</scope>
    <source>
        <strain evidence="1 2">ALL</strain>
    </source>
</reference>
<evidence type="ECO:0000313" key="1">
    <source>
        <dbReference type="EMBL" id="TMS38248.1"/>
    </source>
</evidence>
<keyword evidence="2" id="KW-1185">Reference proteome</keyword>
<organism evidence="1 2">
    <name type="scientific">Steinernema carpocapsae</name>
    <name type="common">Entomopathogenic nematode</name>
    <dbReference type="NCBI Taxonomy" id="34508"/>
    <lineage>
        <taxon>Eukaryota</taxon>
        <taxon>Metazoa</taxon>
        <taxon>Ecdysozoa</taxon>
        <taxon>Nematoda</taxon>
        <taxon>Chromadorea</taxon>
        <taxon>Rhabditida</taxon>
        <taxon>Tylenchina</taxon>
        <taxon>Panagrolaimomorpha</taxon>
        <taxon>Strongyloidoidea</taxon>
        <taxon>Steinernematidae</taxon>
        <taxon>Steinernema</taxon>
    </lineage>
</organism>
<gene>
    <name evidence="1" type="ORF">L596_005014</name>
</gene>
<accession>A0A4U8V1V3</accession>
<proteinExistence type="predicted"/>
<protein>
    <submittedName>
        <fullName evidence="1">Uncharacterized protein</fullName>
    </submittedName>
</protein>
<evidence type="ECO:0000313" key="2">
    <source>
        <dbReference type="Proteomes" id="UP000298663"/>
    </source>
</evidence>
<comment type="caution">
    <text evidence="1">The sequence shown here is derived from an EMBL/GenBank/DDBJ whole genome shotgun (WGS) entry which is preliminary data.</text>
</comment>
<dbReference type="Proteomes" id="UP000298663">
    <property type="component" value="Unassembled WGS sequence"/>
</dbReference>
<reference evidence="1 2" key="1">
    <citation type="journal article" date="2015" name="Genome Biol.">
        <title>Comparative genomics of Steinernema reveals deeply conserved gene regulatory networks.</title>
        <authorList>
            <person name="Dillman A.R."/>
            <person name="Macchietto M."/>
            <person name="Porter C.F."/>
            <person name="Rogers A."/>
            <person name="Williams B."/>
            <person name="Antoshechkin I."/>
            <person name="Lee M.M."/>
            <person name="Goodwin Z."/>
            <person name="Lu X."/>
            <person name="Lewis E.E."/>
            <person name="Goodrich-Blair H."/>
            <person name="Stock S.P."/>
            <person name="Adams B.J."/>
            <person name="Sternberg P.W."/>
            <person name="Mortazavi A."/>
        </authorList>
    </citation>
    <scope>NUCLEOTIDE SEQUENCE [LARGE SCALE GENOMIC DNA]</scope>
    <source>
        <strain evidence="1 2">ALL</strain>
    </source>
</reference>
<dbReference type="EMBL" id="AZBU02000001">
    <property type="protein sequence ID" value="TMS38248.1"/>
    <property type="molecule type" value="Genomic_DNA"/>
</dbReference>
<sequence>MNYFIVSEFNCLPKSKHANKNIQKCPLDIVEQSDKGILRWMTFLSPINAIHAAFGQMKVTSRGFQK</sequence>